<evidence type="ECO:0000313" key="2">
    <source>
        <dbReference type="EMBL" id="MBB2182678.1"/>
    </source>
</evidence>
<evidence type="ECO:0000259" key="1">
    <source>
        <dbReference type="Pfam" id="PF00148"/>
    </source>
</evidence>
<dbReference type="Gene3D" id="3.40.50.1980">
    <property type="entry name" value="Nitrogenase molybdenum iron protein domain"/>
    <property type="match status" value="3"/>
</dbReference>
<dbReference type="SUPFAM" id="SSF53807">
    <property type="entry name" value="Helical backbone' metal receptor"/>
    <property type="match status" value="1"/>
</dbReference>
<dbReference type="EMBL" id="JACEGA010000001">
    <property type="protein sequence ID" value="MBB2182678.1"/>
    <property type="molecule type" value="Genomic_DNA"/>
</dbReference>
<dbReference type="Proteomes" id="UP000574276">
    <property type="component" value="Unassembled WGS sequence"/>
</dbReference>
<accession>A0A839JZR8</accession>
<dbReference type="Pfam" id="PF00148">
    <property type="entry name" value="Oxidored_nitro"/>
    <property type="match status" value="1"/>
</dbReference>
<organism evidence="2 3">
    <name type="scientific">Variimorphobacter saccharofermentans</name>
    <dbReference type="NCBI Taxonomy" id="2755051"/>
    <lineage>
        <taxon>Bacteria</taxon>
        <taxon>Bacillati</taxon>
        <taxon>Bacillota</taxon>
        <taxon>Clostridia</taxon>
        <taxon>Lachnospirales</taxon>
        <taxon>Lachnospiraceae</taxon>
        <taxon>Variimorphobacter</taxon>
    </lineage>
</organism>
<comment type="caution">
    <text evidence="2">The sequence shown here is derived from an EMBL/GenBank/DDBJ whole genome shotgun (WGS) entry which is preliminary data.</text>
</comment>
<dbReference type="InterPro" id="IPR000510">
    <property type="entry name" value="Nase/OxRdtase_comp1"/>
</dbReference>
<dbReference type="GO" id="GO:0016491">
    <property type="term" value="F:oxidoreductase activity"/>
    <property type="evidence" value="ECO:0007669"/>
    <property type="project" value="InterPro"/>
</dbReference>
<dbReference type="PANTHER" id="PTHR42956">
    <property type="entry name" value="NITROGENASE IRON-MOLYBDENUM COFACTOR BIOSYNTHESIS PROTEIN NIFE"/>
    <property type="match status" value="1"/>
</dbReference>
<keyword evidence="3" id="KW-1185">Reference proteome</keyword>
<evidence type="ECO:0000313" key="3">
    <source>
        <dbReference type="Proteomes" id="UP000574276"/>
    </source>
</evidence>
<feature type="domain" description="Nitrogenase/oxidoreductase component 1" evidence="1">
    <location>
        <begin position="12"/>
        <end position="438"/>
    </location>
</feature>
<gene>
    <name evidence="2" type="ORF">H0486_07295</name>
</gene>
<protein>
    <recommendedName>
        <fullName evidence="1">Nitrogenase/oxidoreductase component 1 domain-containing protein</fullName>
    </recommendedName>
</protein>
<dbReference type="PANTHER" id="PTHR42956:SF1">
    <property type="entry name" value="NITROGENASE IRON-MOLYBDENUM COFACTOR BIOSYNTHESIS PROTEIN NIFE"/>
    <property type="match status" value="1"/>
</dbReference>
<dbReference type="AlphaFoldDB" id="A0A839JZR8"/>
<dbReference type="RefSeq" id="WP_228352382.1">
    <property type="nucleotide sequence ID" value="NZ_JACEGA010000001.1"/>
</dbReference>
<name>A0A839JZR8_9FIRM</name>
<proteinExistence type="predicted"/>
<sequence>MSDFIERSKFSCALGGALSTIAAIPRAVPIVHASGGCAAALSGTYNLSAGYRGVGYCGGNMIPTSNISQSNIVFGGEDKLVGQIESTIKYLKGDIYIVVTGCQTEMIGDDSVGIASRYREYNVIGANTPGFKGNTLRGYDEVLDVLIREIVEKTDKKDERTINLLGIVPGHDVFYRGNIAYIQELLSKVGIKVNTFFGDGESVEKIKSYGSAALTVVLSVTAGQLAAKTFETVHQIPYVTTELPIGPKASEKFLRFIGEKLGIEKKRIDTVVEEEIRYFYSYLERIVDVASDLDFQRYAVVITDSYYAYPITDFISEELGWIPHFVSVNDIHDREIQEQYRKKFEGLTSVTKPQVIFEDKVGQTAKKLRASWPYNNNQKYYDALGPLFVIGSVVERNLAAQYGAGFLSVAFPVSNRAVLNKGYAGFRGALSLTEDLLSNLVVAR</sequence>
<reference evidence="2 3" key="1">
    <citation type="submission" date="2020-07" db="EMBL/GenBank/DDBJ databases">
        <title>Characterization and genome sequencing of isolate MD1, a novel member within the family Lachnospiraceae.</title>
        <authorList>
            <person name="Rettenmaier R."/>
            <person name="Di Bello L."/>
            <person name="Zinser C."/>
            <person name="Scheitz K."/>
            <person name="Liebl W."/>
            <person name="Zverlov V."/>
        </authorList>
    </citation>
    <scope>NUCLEOTIDE SEQUENCE [LARGE SCALE GENOMIC DNA]</scope>
    <source>
        <strain evidence="2 3">MD1</strain>
    </source>
</reference>
<dbReference type="InterPro" id="IPR049939">
    <property type="entry name" value="NifE-like"/>
</dbReference>